<keyword evidence="6" id="KW-1185">Reference proteome</keyword>
<reference evidence="5 6" key="1">
    <citation type="submission" date="2021-01" db="EMBL/GenBank/DDBJ databases">
        <title>Tumebacillus sp. strain ITR2 16S ribosomal RNA gene Genome sequencing and assembly.</title>
        <authorList>
            <person name="Kang M."/>
        </authorList>
    </citation>
    <scope>NUCLEOTIDE SEQUENCE [LARGE SCALE GENOMIC DNA]</scope>
    <source>
        <strain evidence="5 6">ITR2</strain>
    </source>
</reference>
<accession>A0ABS1JAP9</accession>
<evidence type="ECO:0000256" key="3">
    <source>
        <dbReference type="ARBA" id="ARBA00022840"/>
    </source>
</evidence>
<dbReference type="NCBIfam" id="TIGR00724">
    <property type="entry name" value="urea_amlyse_rel"/>
    <property type="match status" value="1"/>
</dbReference>
<name>A0ABS1JAP9_9BACL</name>
<evidence type="ECO:0000313" key="5">
    <source>
        <dbReference type="EMBL" id="MBL0387109.1"/>
    </source>
</evidence>
<dbReference type="SMART" id="SM00797">
    <property type="entry name" value="AHS2"/>
    <property type="match status" value="1"/>
</dbReference>
<dbReference type="PANTHER" id="PTHR43309:SF5">
    <property type="entry name" value="5-OXOPROLINASE SUBUNIT C"/>
    <property type="match status" value="1"/>
</dbReference>
<evidence type="ECO:0000256" key="1">
    <source>
        <dbReference type="ARBA" id="ARBA00022741"/>
    </source>
</evidence>
<dbReference type="Proteomes" id="UP000602284">
    <property type="component" value="Unassembled WGS sequence"/>
</dbReference>
<keyword evidence="1" id="KW-0547">Nucleotide-binding</keyword>
<comment type="caution">
    <text evidence="5">The sequence shown here is derived from an EMBL/GenBank/DDBJ whole genome shotgun (WGS) entry which is preliminary data.</text>
</comment>
<evidence type="ECO:0000259" key="4">
    <source>
        <dbReference type="SMART" id="SM00797"/>
    </source>
</evidence>
<dbReference type="InterPro" id="IPR003778">
    <property type="entry name" value="CT_A_B"/>
</dbReference>
<keyword evidence="3" id="KW-0067">ATP-binding</keyword>
<dbReference type="Gene3D" id="2.40.100.10">
    <property type="entry name" value="Cyclophilin-like"/>
    <property type="match status" value="1"/>
</dbReference>
<gene>
    <name evidence="5" type="ORF">JJB07_10645</name>
</gene>
<evidence type="ECO:0000256" key="2">
    <source>
        <dbReference type="ARBA" id="ARBA00022801"/>
    </source>
</evidence>
<dbReference type="SUPFAM" id="SSF50891">
    <property type="entry name" value="Cyclophilin-like"/>
    <property type="match status" value="1"/>
</dbReference>
<dbReference type="EMBL" id="JAEQNB010000003">
    <property type="protein sequence ID" value="MBL0387109.1"/>
    <property type="molecule type" value="Genomic_DNA"/>
</dbReference>
<dbReference type="InterPro" id="IPR029000">
    <property type="entry name" value="Cyclophilin-like_dom_sf"/>
</dbReference>
<keyword evidence="2" id="KW-0378">Hydrolase</keyword>
<dbReference type="RefSeq" id="WP_201634793.1">
    <property type="nucleotide sequence ID" value="NZ_JAEQNB010000003.1"/>
</dbReference>
<organism evidence="5 6">
    <name type="scientific">Tumebacillus amylolyticus</name>
    <dbReference type="NCBI Taxonomy" id="2801339"/>
    <lineage>
        <taxon>Bacteria</taxon>
        <taxon>Bacillati</taxon>
        <taxon>Bacillota</taxon>
        <taxon>Bacilli</taxon>
        <taxon>Bacillales</taxon>
        <taxon>Alicyclobacillaceae</taxon>
        <taxon>Tumebacillus</taxon>
    </lineage>
</organism>
<sequence length="325" mass="34579">MSLRVLRAGLLTTVQDLGRTGFQNQGVVVSGAVDAFALRVANLLVGNSEGAAGVEITVRGPRLEFLKDRLIAVCGADLSPTLNGTAVKLWRPVSVSRGSILEFGAPRLGCRAYLALAGGLDVPVILGSRSTYLRGGLGRAMKDGDVVGTGRASAWASRMLQKLSSSDAKTASWYLSPALLPPYSPSPVLRVIPGNQFETFSQACRERFFQSAYSVTPQSDRMGCRLAGTPLEVETTQEMISEAVTFGTVQVPPQGQPILLLADRQTTGGYPKIAQVAAVDLPLAAQLKPGDSVRFQEITLSEAHALFLAREAALTSLRFALAHFH</sequence>
<protein>
    <submittedName>
        <fullName evidence="5">Biotin-dependent carboxyltransferase family protein</fullName>
    </submittedName>
</protein>
<dbReference type="InterPro" id="IPR052708">
    <property type="entry name" value="PxpC"/>
</dbReference>
<evidence type="ECO:0000313" key="6">
    <source>
        <dbReference type="Proteomes" id="UP000602284"/>
    </source>
</evidence>
<feature type="domain" description="Carboxyltransferase" evidence="4">
    <location>
        <begin position="24"/>
        <end position="313"/>
    </location>
</feature>
<dbReference type="Pfam" id="PF02626">
    <property type="entry name" value="CT_A_B"/>
    <property type="match status" value="1"/>
</dbReference>
<dbReference type="PANTHER" id="PTHR43309">
    <property type="entry name" value="5-OXOPROLINASE SUBUNIT C"/>
    <property type="match status" value="1"/>
</dbReference>
<proteinExistence type="predicted"/>